<dbReference type="EMBL" id="UOFX01000080">
    <property type="protein sequence ID" value="VAX11056.1"/>
    <property type="molecule type" value="Genomic_DNA"/>
</dbReference>
<dbReference type="AlphaFoldDB" id="A0A3B1AYA0"/>
<evidence type="ECO:0000313" key="2">
    <source>
        <dbReference type="EMBL" id="VAX11056.1"/>
    </source>
</evidence>
<gene>
    <name evidence="2" type="ORF">MNBD_GAMMA26-1858</name>
</gene>
<evidence type="ECO:0000259" key="1">
    <source>
        <dbReference type="Pfam" id="PF17194"/>
    </source>
</evidence>
<dbReference type="InterPro" id="IPR033455">
    <property type="entry name" value="AbiEi_3_N"/>
</dbReference>
<protein>
    <submittedName>
        <fullName evidence="2">Ynd</fullName>
    </submittedName>
</protein>
<name>A0A3B1AYA0_9ZZZZ</name>
<dbReference type="Pfam" id="PF11459">
    <property type="entry name" value="AbiEi_3"/>
    <property type="match status" value="1"/>
</dbReference>
<dbReference type="Pfam" id="PF17194">
    <property type="entry name" value="AbiEi_3_N"/>
    <property type="match status" value="1"/>
</dbReference>
<organism evidence="2">
    <name type="scientific">hydrothermal vent metagenome</name>
    <dbReference type="NCBI Taxonomy" id="652676"/>
    <lineage>
        <taxon>unclassified sequences</taxon>
        <taxon>metagenomes</taxon>
        <taxon>ecological metagenomes</taxon>
    </lineage>
</organism>
<sequence length="207" mass="23590">MVRAGDLVTYEGAIYALQRQLGLSVHPGGRNALSILGKSHYLSLSQKKVILFGEKGERLPAWFKNHDWGLKIEYHSSSFLPANLGFTEVQVGTFTIKVSGATRAMMECLYLVPKKQELFECYELMEGLTNLRPNQVQELLENCNSVKVKRLFMYLAEKCGHSWVKYINMEKIDFGSGKRSLVKNGVYVQKYQITVPRELEAHDKPEL</sequence>
<accession>A0A3B1AYA0</accession>
<dbReference type="InterPro" id="IPR021561">
    <property type="entry name" value="AbiEi_3"/>
</dbReference>
<feature type="domain" description="Transcriptional regulator AbiEi antitoxin N-terminal" evidence="1">
    <location>
        <begin position="1"/>
        <end position="44"/>
    </location>
</feature>
<proteinExistence type="predicted"/>
<reference evidence="2" key="1">
    <citation type="submission" date="2018-06" db="EMBL/GenBank/DDBJ databases">
        <authorList>
            <person name="Zhirakovskaya E."/>
        </authorList>
    </citation>
    <scope>NUCLEOTIDE SEQUENCE</scope>
</reference>